<dbReference type="PRINTS" id="PR01590">
    <property type="entry name" value="HTHFIS"/>
</dbReference>
<dbReference type="SMART" id="SM00382">
    <property type="entry name" value="AAA"/>
    <property type="match status" value="1"/>
</dbReference>
<dbReference type="PROSITE" id="PS50045">
    <property type="entry name" value="SIGMA54_INTERACT_4"/>
    <property type="match status" value="1"/>
</dbReference>
<dbReference type="Gene3D" id="1.10.8.60">
    <property type="match status" value="1"/>
</dbReference>
<proteinExistence type="predicted"/>
<name>A0A2D3NZZ6_9FUSO</name>
<evidence type="ECO:0000256" key="1">
    <source>
        <dbReference type="ARBA" id="ARBA00022741"/>
    </source>
</evidence>
<dbReference type="CDD" id="cd00009">
    <property type="entry name" value="AAA"/>
    <property type="match status" value="1"/>
</dbReference>
<dbReference type="InterPro" id="IPR002078">
    <property type="entry name" value="Sigma_54_int"/>
</dbReference>
<dbReference type="Proteomes" id="UP000230056">
    <property type="component" value="Chromosome"/>
</dbReference>
<keyword evidence="2" id="KW-0067">ATP-binding</keyword>
<organism evidence="7 8">
    <name type="scientific">Fusobacterium pseudoperiodonticum</name>
    <dbReference type="NCBI Taxonomy" id="2663009"/>
    <lineage>
        <taxon>Bacteria</taxon>
        <taxon>Fusobacteriati</taxon>
        <taxon>Fusobacteriota</taxon>
        <taxon>Fusobacteriia</taxon>
        <taxon>Fusobacteriales</taxon>
        <taxon>Fusobacteriaceae</taxon>
        <taxon>Fusobacterium</taxon>
    </lineage>
</organism>
<dbReference type="Pfam" id="PF02954">
    <property type="entry name" value="HTH_8"/>
    <property type="match status" value="1"/>
</dbReference>
<dbReference type="Gene3D" id="3.30.450.20">
    <property type="entry name" value="PAS domain"/>
    <property type="match status" value="1"/>
</dbReference>
<dbReference type="CDD" id="cd00130">
    <property type="entry name" value="PAS"/>
    <property type="match status" value="1"/>
</dbReference>
<dbReference type="EMBL" id="CP024699">
    <property type="protein sequence ID" value="ATV60234.1"/>
    <property type="molecule type" value="Genomic_DNA"/>
</dbReference>
<dbReference type="InterPro" id="IPR025662">
    <property type="entry name" value="Sigma_54_int_dom_ATP-bd_1"/>
</dbReference>
<dbReference type="InterPro" id="IPR025943">
    <property type="entry name" value="Sigma_54_int_dom_ATP-bd_2"/>
</dbReference>
<dbReference type="SUPFAM" id="SSF55785">
    <property type="entry name" value="PYP-like sensor domain (PAS domain)"/>
    <property type="match status" value="1"/>
</dbReference>
<dbReference type="Pfam" id="PF25601">
    <property type="entry name" value="AAA_lid_14"/>
    <property type="match status" value="1"/>
</dbReference>
<dbReference type="InterPro" id="IPR009057">
    <property type="entry name" value="Homeodomain-like_sf"/>
</dbReference>
<dbReference type="Gene3D" id="1.10.10.60">
    <property type="entry name" value="Homeodomain-like"/>
    <property type="match status" value="1"/>
</dbReference>
<evidence type="ECO:0000256" key="5">
    <source>
        <dbReference type="ARBA" id="ARBA00023163"/>
    </source>
</evidence>
<evidence type="ECO:0000259" key="6">
    <source>
        <dbReference type="PROSITE" id="PS50045"/>
    </source>
</evidence>
<dbReference type="PROSITE" id="PS00688">
    <property type="entry name" value="SIGMA54_INTERACT_3"/>
    <property type="match status" value="1"/>
</dbReference>
<dbReference type="NCBIfam" id="TIGR00229">
    <property type="entry name" value="sensory_box"/>
    <property type="match status" value="1"/>
</dbReference>
<dbReference type="InterPro" id="IPR027417">
    <property type="entry name" value="P-loop_NTPase"/>
</dbReference>
<dbReference type="GO" id="GO:0043565">
    <property type="term" value="F:sequence-specific DNA binding"/>
    <property type="evidence" value="ECO:0007669"/>
    <property type="project" value="InterPro"/>
</dbReference>
<dbReference type="PANTHER" id="PTHR32071">
    <property type="entry name" value="TRANSCRIPTIONAL REGULATORY PROTEIN"/>
    <property type="match status" value="1"/>
</dbReference>
<keyword evidence="1" id="KW-0547">Nucleotide-binding</keyword>
<dbReference type="InterPro" id="IPR000014">
    <property type="entry name" value="PAS"/>
</dbReference>
<keyword evidence="5" id="KW-0804">Transcription</keyword>
<dbReference type="GO" id="GO:0005524">
    <property type="term" value="F:ATP binding"/>
    <property type="evidence" value="ECO:0007669"/>
    <property type="project" value="UniProtKB-KW"/>
</dbReference>
<dbReference type="InterPro" id="IPR035965">
    <property type="entry name" value="PAS-like_dom_sf"/>
</dbReference>
<evidence type="ECO:0000313" key="7">
    <source>
        <dbReference type="EMBL" id="ATV60234.1"/>
    </source>
</evidence>
<dbReference type="Pfam" id="PF00158">
    <property type="entry name" value="Sigma54_activat"/>
    <property type="match status" value="1"/>
</dbReference>
<dbReference type="InterPro" id="IPR025944">
    <property type="entry name" value="Sigma_54_int_dom_CS"/>
</dbReference>
<dbReference type="InterPro" id="IPR002197">
    <property type="entry name" value="HTH_Fis"/>
</dbReference>
<feature type="domain" description="Sigma-54 factor interaction" evidence="6">
    <location>
        <begin position="153"/>
        <end position="381"/>
    </location>
</feature>
<dbReference type="PANTHER" id="PTHR32071:SF74">
    <property type="entry name" value="TRANSCRIPTIONAL ACTIVATOR ROCR"/>
    <property type="match status" value="1"/>
</dbReference>
<evidence type="ECO:0000256" key="3">
    <source>
        <dbReference type="ARBA" id="ARBA00023015"/>
    </source>
</evidence>
<evidence type="ECO:0000256" key="2">
    <source>
        <dbReference type="ARBA" id="ARBA00022840"/>
    </source>
</evidence>
<dbReference type="Gene3D" id="3.40.50.300">
    <property type="entry name" value="P-loop containing nucleotide triphosphate hydrolases"/>
    <property type="match status" value="1"/>
</dbReference>
<dbReference type="RefSeq" id="WP_100025467.1">
    <property type="nucleotide sequence ID" value="NZ_CP024699.1"/>
</dbReference>
<dbReference type="InterPro" id="IPR003593">
    <property type="entry name" value="AAA+_ATPase"/>
</dbReference>
<dbReference type="SUPFAM" id="SSF46689">
    <property type="entry name" value="Homeodomain-like"/>
    <property type="match status" value="1"/>
</dbReference>
<dbReference type="InterPro" id="IPR058031">
    <property type="entry name" value="AAA_lid_NorR"/>
</dbReference>
<dbReference type="PROSITE" id="PS00675">
    <property type="entry name" value="SIGMA54_INTERACT_1"/>
    <property type="match status" value="1"/>
</dbReference>
<dbReference type="GO" id="GO:0006355">
    <property type="term" value="P:regulation of DNA-templated transcription"/>
    <property type="evidence" value="ECO:0007669"/>
    <property type="project" value="InterPro"/>
</dbReference>
<protein>
    <submittedName>
        <fullName evidence="7">AAA family ATPase</fullName>
    </submittedName>
</protein>
<dbReference type="PROSITE" id="PS00676">
    <property type="entry name" value="SIGMA54_INTERACT_2"/>
    <property type="match status" value="1"/>
</dbReference>
<evidence type="ECO:0000256" key="4">
    <source>
        <dbReference type="ARBA" id="ARBA00023125"/>
    </source>
</evidence>
<sequence length="484" mass="55552">MNQDIYIKLLEELLANINEGIHFVDQKNITQIYNHNMEKIEGMDAKVILGKNFRNIFKDIPEEESTLLKALKGISIKDNIQRYQNKNGKEIIALNTTLPIKVNGKILGALEISKDITKIKELSDELIKLQTVNNEIGENLSYCKKSKYSFDDIIGECPKIKRTIELAKKATESDATVFIYGETGTGKELLSQAIHYGSSRKDKPFIAINCATLPETLFESILFGTEKGGFTGATNKMGLFEQANGGTLLLDEINSIPIELQAKLLRVLQEKTVRRIGGVKDIPVDVRIISTTNENPKDIIKNGKMRLDLYYRLNLIYLELSPLREREGDILLLSQKFLNYYNRRLNKNIKGLGKEVEEVFMQYLWPGNIRELENVIQSSMILTNEDFLTKEFLNINWDENFFKKKEKKVEKEFFIKLAPDSDIDIDINIDESDPNLLNNLMAKMEEKYIREAVDSYPYNLSKAAAYLGISRQALQYKMKKYNIK</sequence>
<gene>
    <name evidence="7" type="ORF">CTM72_11270</name>
</gene>
<dbReference type="FunFam" id="3.40.50.300:FF:000006">
    <property type="entry name" value="DNA-binding transcriptional regulator NtrC"/>
    <property type="match status" value="1"/>
</dbReference>
<reference evidence="7 8" key="1">
    <citation type="submission" date="2017-11" db="EMBL/GenBank/DDBJ databases">
        <title>Genome sequencing of Fusobacterium periodonticum KCOM 1261.</title>
        <authorList>
            <person name="Kook J.-K."/>
            <person name="Park S.-N."/>
            <person name="Lim Y.K."/>
        </authorList>
    </citation>
    <scope>NUCLEOTIDE SEQUENCE [LARGE SCALE GENOMIC DNA]</scope>
    <source>
        <strain evidence="7 8">KCOM 1261</strain>
    </source>
</reference>
<keyword evidence="3" id="KW-0805">Transcription regulation</keyword>
<dbReference type="Pfam" id="PF13426">
    <property type="entry name" value="PAS_9"/>
    <property type="match status" value="1"/>
</dbReference>
<dbReference type="SUPFAM" id="SSF52540">
    <property type="entry name" value="P-loop containing nucleoside triphosphate hydrolases"/>
    <property type="match status" value="1"/>
</dbReference>
<accession>A0A2D3NZZ6</accession>
<dbReference type="AlphaFoldDB" id="A0A2D3NZZ6"/>
<keyword evidence="4" id="KW-0238">DNA-binding</keyword>
<evidence type="ECO:0000313" key="8">
    <source>
        <dbReference type="Proteomes" id="UP000230056"/>
    </source>
</evidence>